<dbReference type="Gene3D" id="2.20.110.10">
    <property type="entry name" value="Histone H3 K4-specific methyltransferase SET7/9 N-terminal domain"/>
    <property type="match status" value="2"/>
</dbReference>
<proteinExistence type="predicted"/>
<gene>
    <name evidence="2" type="ORF">RGQ29_024011</name>
</gene>
<dbReference type="PANTHER" id="PTHR43215">
    <property type="entry name" value="RADIAL SPOKE HEAD 1 HOMOLOG"/>
    <property type="match status" value="1"/>
</dbReference>
<dbReference type="SUPFAM" id="SSF82185">
    <property type="entry name" value="Histone H3 K4-specific methyltransferase SET7/9 N-terminal domain"/>
    <property type="match status" value="1"/>
</dbReference>
<keyword evidence="1" id="KW-0677">Repeat</keyword>
<dbReference type="InterPro" id="IPR003409">
    <property type="entry name" value="MORN"/>
</dbReference>
<evidence type="ECO:0000313" key="3">
    <source>
        <dbReference type="Proteomes" id="UP001324115"/>
    </source>
</evidence>
<evidence type="ECO:0000256" key="1">
    <source>
        <dbReference type="ARBA" id="ARBA00022737"/>
    </source>
</evidence>
<accession>A0AAN7IV23</accession>
<keyword evidence="3" id="KW-1185">Reference proteome</keyword>
<comment type="caution">
    <text evidence="2">The sequence shown here is derived from an EMBL/GenBank/DDBJ whole genome shotgun (WGS) entry which is preliminary data.</text>
</comment>
<organism evidence="2 3">
    <name type="scientific">Quercus rubra</name>
    <name type="common">Northern red oak</name>
    <name type="synonym">Quercus borealis</name>
    <dbReference type="NCBI Taxonomy" id="3512"/>
    <lineage>
        <taxon>Eukaryota</taxon>
        <taxon>Viridiplantae</taxon>
        <taxon>Streptophyta</taxon>
        <taxon>Embryophyta</taxon>
        <taxon>Tracheophyta</taxon>
        <taxon>Spermatophyta</taxon>
        <taxon>Magnoliopsida</taxon>
        <taxon>eudicotyledons</taxon>
        <taxon>Gunneridae</taxon>
        <taxon>Pentapetalae</taxon>
        <taxon>rosids</taxon>
        <taxon>fabids</taxon>
        <taxon>Fagales</taxon>
        <taxon>Fagaceae</taxon>
        <taxon>Quercus</taxon>
    </lineage>
</organism>
<dbReference type="Proteomes" id="UP001324115">
    <property type="component" value="Unassembled WGS sequence"/>
</dbReference>
<name>A0AAN7IV23_QUERU</name>
<dbReference type="Pfam" id="PF02493">
    <property type="entry name" value="MORN"/>
    <property type="match status" value="4"/>
</dbReference>
<sequence length="305" mass="34095">MSISQNFMPKIGIMRKHQVDPKFVANNNSDPVNPIREERSISIVEYSFSPSGSSESEIWNGTNLNPDFPDQLSIASLFPAYKSDTTDACSEFSHFSNSRVSFFPPNKSPSENDNEIIFPSPYSFLHIFPPTISSIDSESIQSLNVPTTIHSIPLLFPPARSLTDSSSQNDHEINLSDLSISATFEGKISWPSGAIYEGELKSGQMDGFGTFIGSNGDSYSGSWKSNQKHGYGQKRYANGDLYEGYWKQNLQGGQGRYIWKYSGDEYIGQWKKGKISGRGVLKRVNGNIYDGVWERDSGGFWHVYK</sequence>
<protein>
    <submittedName>
        <fullName evidence="2">Uncharacterized protein</fullName>
    </submittedName>
</protein>
<evidence type="ECO:0000313" key="2">
    <source>
        <dbReference type="EMBL" id="KAK4587111.1"/>
    </source>
</evidence>
<dbReference type="EMBL" id="JAXUIC010000006">
    <property type="protein sequence ID" value="KAK4587111.1"/>
    <property type="molecule type" value="Genomic_DNA"/>
</dbReference>
<reference evidence="2 3" key="1">
    <citation type="journal article" date="2023" name="G3 (Bethesda)">
        <title>A haplotype-resolved chromosome-scale genome for Quercus rubra L. provides insights into the genetics of adaptive traits for red oak species.</title>
        <authorList>
            <person name="Kapoor B."/>
            <person name="Jenkins J."/>
            <person name="Schmutz J."/>
            <person name="Zhebentyayeva T."/>
            <person name="Kuelheim C."/>
            <person name="Coggeshall M."/>
            <person name="Heim C."/>
            <person name="Lasky J.R."/>
            <person name="Leites L."/>
            <person name="Islam-Faridi N."/>
            <person name="Romero-Severson J."/>
            <person name="DeLeo V.L."/>
            <person name="Lucas S.M."/>
            <person name="Lazic D."/>
            <person name="Gailing O."/>
            <person name="Carlson J."/>
            <person name="Staton M."/>
        </authorList>
    </citation>
    <scope>NUCLEOTIDE SEQUENCE [LARGE SCALE GENOMIC DNA]</scope>
    <source>
        <tissue evidence="2">Dormant leaf buds and twig bark tissues</tissue>
    </source>
</reference>
<dbReference type="GO" id="GO:0016020">
    <property type="term" value="C:membrane"/>
    <property type="evidence" value="ECO:0007669"/>
    <property type="project" value="UniProtKB-ARBA"/>
</dbReference>
<dbReference type="AlphaFoldDB" id="A0AAN7IV23"/>
<dbReference type="SMART" id="SM00698">
    <property type="entry name" value="MORN"/>
    <property type="match status" value="4"/>
</dbReference>
<dbReference type="PANTHER" id="PTHR43215:SF14">
    <property type="entry name" value="RADIAL SPOKE HEAD 1 HOMOLOG"/>
    <property type="match status" value="1"/>
</dbReference>